<dbReference type="Pfam" id="PF12555">
    <property type="entry name" value="SteA-like_C"/>
    <property type="match status" value="1"/>
</dbReference>
<evidence type="ECO:0000256" key="2">
    <source>
        <dbReference type="ARBA" id="ARBA00022741"/>
    </source>
</evidence>
<dbReference type="EMBL" id="CADCSZ010000064">
    <property type="protein sequence ID" value="CAA9228690.1"/>
    <property type="molecule type" value="Genomic_DNA"/>
</dbReference>
<evidence type="ECO:0000259" key="6">
    <source>
        <dbReference type="Pfam" id="PF04263"/>
    </source>
</evidence>
<keyword evidence="5" id="KW-0812">Transmembrane</keyword>
<dbReference type="GO" id="GO:0009229">
    <property type="term" value="P:thiamine diphosphate biosynthetic process"/>
    <property type="evidence" value="ECO:0007669"/>
    <property type="project" value="InterPro"/>
</dbReference>
<evidence type="ECO:0000256" key="1">
    <source>
        <dbReference type="ARBA" id="ARBA00022679"/>
    </source>
</evidence>
<sequence>MAIARREEDVAPVATTGPARVDRVTKRLVTRLQAGEIAIIDHADLDRAAAEALLAGRVRAVVNAAPSTTGRYPNLGPVLLARAGVAVVDRAGPDLLSAVSEGDIVSVRGGEVLVGGSVVAVGVPQGLAALEEARELAKERLGAELDRFAENTLEYLKRERHVMLERPPPPDLGVDMRDRHALVVVRGSSTEADLAELMPYIREMRPVLIGVDGGADALLKRGLKPDLIVGDFDSATPEVLNTGAKLVVHAYAGGLAPGAERLRAMGLDHICYESPGVSEDVAMLLAWEKGAELIVAVGTHASMDEFLDKGRAGMASTFLTRLLLGSVLVDAKGVSRLYATRVRKGDLAMFLGAAMLVILVAILFVPQTRVLADSLWFLLVEKLRQRS</sequence>
<dbReference type="InterPro" id="IPR036759">
    <property type="entry name" value="TPK_catalytic_sf"/>
</dbReference>
<keyword evidence="1" id="KW-0808">Transferase</keyword>
<dbReference type="SUPFAM" id="SSF63999">
    <property type="entry name" value="Thiamin pyrophosphokinase, catalytic domain"/>
    <property type="match status" value="1"/>
</dbReference>
<dbReference type="InterPro" id="IPR007371">
    <property type="entry name" value="TPK_catalytic"/>
</dbReference>
<evidence type="ECO:0000259" key="7">
    <source>
        <dbReference type="Pfam" id="PF12555"/>
    </source>
</evidence>
<dbReference type="Pfam" id="PF04263">
    <property type="entry name" value="TPK_catalytic"/>
    <property type="match status" value="1"/>
</dbReference>
<feature type="transmembrane region" description="Helical" evidence="5">
    <location>
        <begin position="347"/>
        <end position="365"/>
    </location>
</feature>
<name>A0A6J4HMW2_9ACTN</name>
<keyword evidence="2" id="KW-0547">Nucleotide-binding</keyword>
<gene>
    <name evidence="8" type="ORF">AVDCRST_MAG76-1108</name>
</gene>
<feature type="domain" description="SteA-like C-terminal" evidence="7">
    <location>
        <begin position="332"/>
        <end position="376"/>
    </location>
</feature>
<dbReference type="NCBIfam" id="NF040608">
    <property type="entry name" value="division_SteA"/>
    <property type="match status" value="1"/>
</dbReference>
<reference evidence="8" key="1">
    <citation type="submission" date="2020-02" db="EMBL/GenBank/DDBJ databases">
        <authorList>
            <person name="Meier V. D."/>
        </authorList>
    </citation>
    <scope>NUCLEOTIDE SEQUENCE</scope>
    <source>
        <strain evidence="8">AVDCRST_MAG76</strain>
    </source>
</reference>
<protein>
    <submittedName>
        <fullName evidence="8">FIG005773: conserved membrane protein ML1361</fullName>
    </submittedName>
</protein>
<dbReference type="GO" id="GO:0005524">
    <property type="term" value="F:ATP binding"/>
    <property type="evidence" value="ECO:0007669"/>
    <property type="project" value="UniProtKB-KW"/>
</dbReference>
<accession>A0A6J4HMW2</accession>
<evidence type="ECO:0000256" key="4">
    <source>
        <dbReference type="ARBA" id="ARBA00022840"/>
    </source>
</evidence>
<dbReference type="Gene3D" id="3.40.50.10240">
    <property type="entry name" value="Thiamin pyrophosphokinase, catalytic domain"/>
    <property type="match status" value="1"/>
</dbReference>
<dbReference type="InterPro" id="IPR022215">
    <property type="entry name" value="SteA-like_C"/>
</dbReference>
<dbReference type="GO" id="GO:0016301">
    <property type="term" value="F:kinase activity"/>
    <property type="evidence" value="ECO:0007669"/>
    <property type="project" value="UniProtKB-KW"/>
</dbReference>
<keyword evidence="3" id="KW-0418">Kinase</keyword>
<keyword evidence="5" id="KW-0472">Membrane</keyword>
<proteinExistence type="predicted"/>
<feature type="domain" description="Thiamin pyrophosphokinase catalytic" evidence="6">
    <location>
        <begin position="206"/>
        <end position="242"/>
    </location>
</feature>
<evidence type="ECO:0000256" key="5">
    <source>
        <dbReference type="SAM" id="Phobius"/>
    </source>
</evidence>
<dbReference type="GO" id="GO:0004788">
    <property type="term" value="F:thiamine diphosphokinase activity"/>
    <property type="evidence" value="ECO:0007669"/>
    <property type="project" value="InterPro"/>
</dbReference>
<evidence type="ECO:0000256" key="3">
    <source>
        <dbReference type="ARBA" id="ARBA00022777"/>
    </source>
</evidence>
<keyword evidence="4" id="KW-0067">ATP-binding</keyword>
<keyword evidence="5" id="KW-1133">Transmembrane helix</keyword>
<dbReference type="InterPro" id="IPR047795">
    <property type="entry name" value="Put_SteA-like"/>
</dbReference>
<dbReference type="AlphaFoldDB" id="A0A6J4HMW2"/>
<organism evidence="8">
    <name type="scientific">uncultured Acidimicrobiales bacterium</name>
    <dbReference type="NCBI Taxonomy" id="310071"/>
    <lineage>
        <taxon>Bacteria</taxon>
        <taxon>Bacillati</taxon>
        <taxon>Actinomycetota</taxon>
        <taxon>Acidimicrobiia</taxon>
        <taxon>Acidimicrobiales</taxon>
        <taxon>environmental samples</taxon>
    </lineage>
</organism>
<evidence type="ECO:0000313" key="8">
    <source>
        <dbReference type="EMBL" id="CAA9228690.1"/>
    </source>
</evidence>